<name>A0A2M7CIY8_9BACT</name>
<reference evidence="3" key="1">
    <citation type="submission" date="2017-09" db="EMBL/GenBank/DDBJ databases">
        <title>Depth-based differentiation of microbial function through sediment-hosted aquifers and enrichment of novel symbionts in the deep terrestrial subsurface.</title>
        <authorList>
            <person name="Probst A.J."/>
            <person name="Ladd B."/>
            <person name="Jarett J.K."/>
            <person name="Geller-Mcgrath D.E."/>
            <person name="Sieber C.M.K."/>
            <person name="Emerson J.B."/>
            <person name="Anantharaman K."/>
            <person name="Thomas B.C."/>
            <person name="Malmstrom R."/>
            <person name="Stieglmeier M."/>
            <person name="Klingl A."/>
            <person name="Woyke T."/>
            <person name="Ryan C.M."/>
            <person name="Banfield J.F."/>
        </authorList>
    </citation>
    <scope>NUCLEOTIDE SEQUENCE [LARGE SCALE GENOMIC DNA]</scope>
</reference>
<protein>
    <recommendedName>
        <fullName evidence="4">General secretion pathway GspH domain-containing protein</fullName>
    </recommendedName>
</protein>
<comment type="caution">
    <text evidence="2">The sequence shown here is derived from an EMBL/GenBank/DDBJ whole genome shotgun (WGS) entry which is preliminary data.</text>
</comment>
<keyword evidence="1" id="KW-1133">Transmembrane helix</keyword>
<gene>
    <name evidence="2" type="ORF">COS38_00675</name>
</gene>
<dbReference type="InterPro" id="IPR045584">
    <property type="entry name" value="Pilin-like"/>
</dbReference>
<keyword evidence="1" id="KW-0812">Transmembrane</keyword>
<sequence>MVINLAGKKSFTLIELVVSVGLVSILAVSALVNLSNIKDKKSISSEANEIKTQIERARVMALNPSEEYSGYNYFGVKIYQSEKKYELVARTKVSEDDTPPKIISSFLFSTGSSVNSDKSIFFGVKEQGKVVNRSSGESFKLSKAGLKKIISISYPFGVVEVN</sequence>
<organism evidence="2 3">
    <name type="scientific">Candidatus Berkelbacteria bacterium CG03_land_8_20_14_0_80_40_36</name>
    <dbReference type="NCBI Taxonomy" id="1974509"/>
    <lineage>
        <taxon>Bacteria</taxon>
        <taxon>Candidatus Berkelbacteria</taxon>
    </lineage>
</organism>
<evidence type="ECO:0000313" key="3">
    <source>
        <dbReference type="Proteomes" id="UP000229966"/>
    </source>
</evidence>
<dbReference type="InterPro" id="IPR012902">
    <property type="entry name" value="N_methyl_site"/>
</dbReference>
<dbReference type="Gene3D" id="3.30.700.10">
    <property type="entry name" value="Glycoprotein, Type 4 Pilin"/>
    <property type="match status" value="1"/>
</dbReference>
<proteinExistence type="predicted"/>
<keyword evidence="1" id="KW-0472">Membrane</keyword>
<feature type="transmembrane region" description="Helical" evidence="1">
    <location>
        <begin position="12"/>
        <end position="34"/>
    </location>
</feature>
<dbReference type="EMBL" id="PEUM01000018">
    <property type="protein sequence ID" value="PIV25613.1"/>
    <property type="molecule type" value="Genomic_DNA"/>
</dbReference>
<evidence type="ECO:0000256" key="1">
    <source>
        <dbReference type="SAM" id="Phobius"/>
    </source>
</evidence>
<dbReference type="Pfam" id="PF07963">
    <property type="entry name" value="N_methyl"/>
    <property type="match status" value="1"/>
</dbReference>
<evidence type="ECO:0000313" key="2">
    <source>
        <dbReference type="EMBL" id="PIV25613.1"/>
    </source>
</evidence>
<evidence type="ECO:0008006" key="4">
    <source>
        <dbReference type="Google" id="ProtNLM"/>
    </source>
</evidence>
<dbReference type="SUPFAM" id="SSF54523">
    <property type="entry name" value="Pili subunits"/>
    <property type="match status" value="1"/>
</dbReference>
<dbReference type="Proteomes" id="UP000229966">
    <property type="component" value="Unassembled WGS sequence"/>
</dbReference>
<dbReference type="AlphaFoldDB" id="A0A2M7CIY8"/>
<accession>A0A2M7CIY8</accession>